<feature type="compositionally biased region" description="Pro residues" evidence="1">
    <location>
        <begin position="167"/>
        <end position="176"/>
    </location>
</feature>
<reference evidence="5" key="1">
    <citation type="journal article" date="2019" name="Int. J. Syst. Evol. Microbiol.">
        <title>The Global Catalogue of Microorganisms (GCM) 10K type strain sequencing project: providing services to taxonomists for standard genome sequencing and annotation.</title>
        <authorList>
            <consortium name="The Broad Institute Genomics Platform"/>
            <consortium name="The Broad Institute Genome Sequencing Center for Infectious Disease"/>
            <person name="Wu L."/>
            <person name="Ma J."/>
        </authorList>
    </citation>
    <scope>NUCLEOTIDE SEQUENCE [LARGE SCALE GENOMIC DNA]</scope>
    <source>
        <strain evidence="5">CCM 7044</strain>
    </source>
</reference>
<sequence>MIRATASAAPPRPTVRNAPARRPLQRVLLLLTMLALTSTAAAGQQAAAAKRSQDDIWVNVDGVAFERGRESDEVAYVVRPAGTHRGGQAYSRDLTRNEKYRGWTTFWEAKQAYPDGYCVVWVEVEDASDWHESEGNTACTASRPASTPTPTPTATKADKPASAPAPVATPRPTPAPERPRATAAAPPPSAAPTAAPAPTLTPTPTPTPTPSASPSPSGSSTPSPSPSRTSPEVALMQGMAEQQGTEARAVAARDGEVISPLGWVAVLGSGAVLTTGGLLVLWRRLT</sequence>
<feature type="compositionally biased region" description="Pro residues" evidence="1">
    <location>
        <begin position="199"/>
        <end position="213"/>
    </location>
</feature>
<feature type="compositionally biased region" description="Low complexity" evidence="1">
    <location>
        <begin position="214"/>
        <end position="231"/>
    </location>
</feature>
<accession>A0ABW5W2D9</accession>
<dbReference type="Proteomes" id="UP001597479">
    <property type="component" value="Unassembled WGS sequence"/>
</dbReference>
<organism evidence="4 5">
    <name type="scientific">Promicromonospora vindobonensis</name>
    <dbReference type="NCBI Taxonomy" id="195748"/>
    <lineage>
        <taxon>Bacteria</taxon>
        <taxon>Bacillati</taxon>
        <taxon>Actinomycetota</taxon>
        <taxon>Actinomycetes</taxon>
        <taxon>Micrococcales</taxon>
        <taxon>Promicromonosporaceae</taxon>
        <taxon>Promicromonospora</taxon>
    </lineage>
</organism>
<keyword evidence="5" id="KW-1185">Reference proteome</keyword>
<keyword evidence="2" id="KW-1133">Transmembrane helix</keyword>
<proteinExistence type="predicted"/>
<protein>
    <submittedName>
        <fullName evidence="4">Uncharacterized protein</fullName>
    </submittedName>
</protein>
<evidence type="ECO:0000313" key="5">
    <source>
        <dbReference type="Proteomes" id="UP001597479"/>
    </source>
</evidence>
<feature type="chain" id="PRO_5047227497" evidence="3">
    <location>
        <begin position="43"/>
        <end position="286"/>
    </location>
</feature>
<evidence type="ECO:0000256" key="1">
    <source>
        <dbReference type="SAM" id="MobiDB-lite"/>
    </source>
</evidence>
<dbReference type="RefSeq" id="WP_377190859.1">
    <property type="nucleotide sequence ID" value="NZ_JBHUOG010000002.1"/>
</dbReference>
<dbReference type="EMBL" id="JBHUOG010000002">
    <property type="protein sequence ID" value="MFD2797655.1"/>
    <property type="molecule type" value="Genomic_DNA"/>
</dbReference>
<comment type="caution">
    <text evidence="4">The sequence shown here is derived from an EMBL/GenBank/DDBJ whole genome shotgun (WGS) entry which is preliminary data.</text>
</comment>
<feature type="compositionally biased region" description="Low complexity" evidence="1">
    <location>
        <begin position="137"/>
        <end position="166"/>
    </location>
</feature>
<feature type="signal peptide" evidence="3">
    <location>
        <begin position="1"/>
        <end position="42"/>
    </location>
</feature>
<feature type="transmembrane region" description="Helical" evidence="2">
    <location>
        <begin position="261"/>
        <end position="282"/>
    </location>
</feature>
<keyword evidence="2" id="KW-0472">Membrane</keyword>
<name>A0ABW5W2D9_9MICO</name>
<keyword evidence="2" id="KW-0812">Transmembrane</keyword>
<evidence type="ECO:0000256" key="2">
    <source>
        <dbReference type="SAM" id="Phobius"/>
    </source>
</evidence>
<evidence type="ECO:0000256" key="3">
    <source>
        <dbReference type="SAM" id="SignalP"/>
    </source>
</evidence>
<gene>
    <name evidence="4" type="ORF">ACFS27_29140</name>
</gene>
<feature type="region of interest" description="Disordered" evidence="1">
    <location>
        <begin position="133"/>
        <end position="232"/>
    </location>
</feature>
<keyword evidence="3" id="KW-0732">Signal</keyword>
<evidence type="ECO:0000313" key="4">
    <source>
        <dbReference type="EMBL" id="MFD2797655.1"/>
    </source>
</evidence>